<organism evidence="1 2">
    <name type="scientific">Theileria annulata</name>
    <dbReference type="NCBI Taxonomy" id="5874"/>
    <lineage>
        <taxon>Eukaryota</taxon>
        <taxon>Sar</taxon>
        <taxon>Alveolata</taxon>
        <taxon>Apicomplexa</taxon>
        <taxon>Aconoidasida</taxon>
        <taxon>Piroplasmida</taxon>
        <taxon>Theileriidae</taxon>
        <taxon>Theileria</taxon>
    </lineage>
</organism>
<evidence type="ECO:0000313" key="2">
    <source>
        <dbReference type="Proteomes" id="UP000001950"/>
    </source>
</evidence>
<name>Q4UEU9_THEAN</name>
<dbReference type="OrthoDB" id="363744at2759"/>
<dbReference type="eggNOG" id="ENOG502T0KR">
    <property type="taxonomic scope" value="Eukaryota"/>
</dbReference>
<dbReference type="RefSeq" id="XP_952122.1">
    <property type="nucleotide sequence ID" value="XM_947029.1"/>
</dbReference>
<evidence type="ECO:0008006" key="3">
    <source>
        <dbReference type="Google" id="ProtNLM"/>
    </source>
</evidence>
<dbReference type="KEGG" id="tan:TA14040"/>
<dbReference type="Proteomes" id="UP000001950">
    <property type="component" value="Chromosome 2"/>
</dbReference>
<accession>Q4UEU9</accession>
<protein>
    <recommendedName>
        <fullName evidence="3">RAP domain-containing protein</fullName>
    </recommendedName>
</protein>
<evidence type="ECO:0000313" key="1">
    <source>
        <dbReference type="EMBL" id="CAI74390.1"/>
    </source>
</evidence>
<sequence>MARVSTFDLYKNVRKVLNTSGSNLTDFCNVISKLTRDKSKRFVINSVDSIFEGIKIPEILEPKSPNESISVARSLIKVPKALFLPRNLDEDSKCQNLPKLLESSLTQITDPRGKLSEINSFFTELRSTTQFLTDNSLQDNYGPLRPFVIDFLRKHEEELLGYEELGDMKKLRFCLTLMDVLKTHSMDSQKLHQKIIEIVEKTPSIVKQVPFETLTILSKLKLPQNSKKYFKEHLQSMVFEDLSTIINYSRMVFTQFDDKSVLEAFLCSLKHKLRTEKCEGDQLVLLLRNLKLLKNRHADEDLNSLTESLLELVYPRVSQMLHDSKNKVDSENVLAVFDCYMSVCRNSSNIFLKNCVDGLINYVLENRGIFTPVQLITVLNHFHTGSNGTKILVKGEYLEMNDLNDELTKYFLRELSLLEFKDFCELLYSIPLNDYFKLYHIMSSFPLGSNNPLTPEEEVLRVKVKEIVKRRIIHNLDNNNNSQLYNKQISNIMLYKDNDINAFFESNIENITETLSVNQLIQIINSHNHKNLNQKVLNGILSCLEKKMIGIGKLDVLTKLVERNKLIKTNSNLTNKLFSILVYKLINSKNGYVQLLQTLAYLSNEVDSVLVNIVVQYYRRYLVHLSVYDIELLLLCINKYNLVDSDLLSLLNHVYDINISNIPNQVLINILQNLKNLKVRHDPLVKKFTDKLLNNFKSSNYVIHDLISLIDILSALSIPYNDLYIYLLNYLSAVSSGGSETKPNHFNSLKVRDKVDLLHSIANFGIVDQNLKKLYLSVIDQLYPETDGDEAKDCEGGSLTQKTKPDEPKDNNMLLKLYEIHIDLVLNNIYNDEVEFLGKKLEQASKAWFTRQELKAHNFQKSNTYITVKEALEKLDVKFDSGVTEIYFCNFVIKEKGTVIQVIPVEDELRFWTTNLDSRNLIENSKIFMGNSQKVIKNLKLSGYQVVELSQSKWDSMDQERTEYLQNLLK</sequence>
<dbReference type="AlphaFoldDB" id="Q4UEU9"/>
<dbReference type="VEuPathDB" id="PiroplasmaDB:TA14040"/>
<dbReference type="OMA" id="EIYFCNF"/>
<keyword evidence="2" id="KW-1185">Reference proteome</keyword>
<reference evidence="1 2" key="1">
    <citation type="journal article" date="2005" name="Science">
        <title>Genome of the host-cell transforming parasite Theileria annulata compared with T. parva.</title>
        <authorList>
            <person name="Pain A."/>
            <person name="Renauld H."/>
            <person name="Berriman M."/>
            <person name="Murphy L."/>
            <person name="Yeats C.A."/>
            <person name="Weir W."/>
            <person name="Kerhornou A."/>
            <person name="Aslett M."/>
            <person name="Bishop R."/>
            <person name="Bouchier C."/>
            <person name="Cochet M."/>
            <person name="Coulson R.M.R."/>
            <person name="Cronin A."/>
            <person name="de Villiers E.P."/>
            <person name="Fraser A."/>
            <person name="Fosker N."/>
            <person name="Gardner M."/>
            <person name="Goble A."/>
            <person name="Griffiths-Jones S."/>
            <person name="Harris D.E."/>
            <person name="Katzer F."/>
            <person name="Larke N."/>
            <person name="Lord A."/>
            <person name="Maser P."/>
            <person name="McKellar S."/>
            <person name="Mooney P."/>
            <person name="Morton F."/>
            <person name="Nene V."/>
            <person name="O'Neil S."/>
            <person name="Price C."/>
            <person name="Quail M.A."/>
            <person name="Rabbinowitsch E."/>
            <person name="Rawlings N.D."/>
            <person name="Rutter S."/>
            <person name="Saunders D."/>
            <person name="Seeger K."/>
            <person name="Shah T."/>
            <person name="Squares R."/>
            <person name="Squares S."/>
            <person name="Tivey A."/>
            <person name="Walker A.R."/>
            <person name="Woodward J."/>
            <person name="Dobbelaere D.A.E."/>
            <person name="Langsley G."/>
            <person name="Rajandream M.A."/>
            <person name="McKeever D."/>
            <person name="Shiels B."/>
            <person name="Tait A."/>
            <person name="Barrell B.G."/>
            <person name="Hall N."/>
        </authorList>
    </citation>
    <scope>NUCLEOTIDE SEQUENCE [LARGE SCALE GENOMIC DNA]</scope>
    <source>
        <strain evidence="2">Ankara</strain>
    </source>
</reference>
<proteinExistence type="predicted"/>
<dbReference type="EMBL" id="CR940348">
    <property type="protein sequence ID" value="CAI74390.1"/>
    <property type="molecule type" value="Genomic_DNA"/>
</dbReference>
<dbReference type="GeneID" id="3861730"/>
<dbReference type="InParanoid" id="Q4UEU9"/>
<gene>
    <name evidence="1" type="ORF">TA14040</name>
</gene>